<keyword evidence="4" id="KW-1185">Reference proteome</keyword>
<organism evidence="3 4">
    <name type="scientific">Ceratopteris richardii</name>
    <name type="common">Triangle waterfern</name>
    <dbReference type="NCBI Taxonomy" id="49495"/>
    <lineage>
        <taxon>Eukaryota</taxon>
        <taxon>Viridiplantae</taxon>
        <taxon>Streptophyta</taxon>
        <taxon>Embryophyta</taxon>
        <taxon>Tracheophyta</taxon>
        <taxon>Polypodiopsida</taxon>
        <taxon>Polypodiidae</taxon>
        <taxon>Polypodiales</taxon>
        <taxon>Pteridineae</taxon>
        <taxon>Pteridaceae</taxon>
        <taxon>Parkerioideae</taxon>
        <taxon>Ceratopteris</taxon>
    </lineage>
</organism>
<evidence type="ECO:0000313" key="3">
    <source>
        <dbReference type="EMBL" id="KAH7428712.1"/>
    </source>
</evidence>
<protein>
    <recommendedName>
        <fullName evidence="2">FAF domain-containing protein</fullName>
    </recommendedName>
</protein>
<feature type="domain" description="FAF" evidence="2">
    <location>
        <begin position="78"/>
        <end position="134"/>
    </location>
</feature>
<dbReference type="EMBL" id="CM035414">
    <property type="protein sequence ID" value="KAH7428712.1"/>
    <property type="molecule type" value="Genomic_DNA"/>
</dbReference>
<dbReference type="Pfam" id="PF11250">
    <property type="entry name" value="FAF"/>
    <property type="match status" value="1"/>
</dbReference>
<feature type="region of interest" description="Disordered" evidence="1">
    <location>
        <begin position="1"/>
        <end position="54"/>
    </location>
</feature>
<comment type="caution">
    <text evidence="3">The sequence shown here is derived from an EMBL/GenBank/DDBJ whole genome shotgun (WGS) entry which is preliminary data.</text>
</comment>
<accession>A0A8T2U0E2</accession>
<evidence type="ECO:0000256" key="1">
    <source>
        <dbReference type="SAM" id="MobiDB-lite"/>
    </source>
</evidence>
<dbReference type="Proteomes" id="UP000825935">
    <property type="component" value="Chromosome 9"/>
</dbReference>
<dbReference type="AlphaFoldDB" id="A0A8T2U0E2"/>
<name>A0A8T2U0E2_CERRI</name>
<reference evidence="3" key="1">
    <citation type="submission" date="2021-08" db="EMBL/GenBank/DDBJ databases">
        <title>WGS assembly of Ceratopteris richardii.</title>
        <authorList>
            <person name="Marchant D.B."/>
            <person name="Chen G."/>
            <person name="Jenkins J."/>
            <person name="Shu S."/>
            <person name="Leebens-Mack J."/>
            <person name="Grimwood J."/>
            <person name="Schmutz J."/>
            <person name="Soltis P."/>
            <person name="Soltis D."/>
            <person name="Chen Z.-H."/>
        </authorList>
    </citation>
    <scope>NUCLEOTIDE SEQUENCE</scope>
    <source>
        <strain evidence="3">Whitten #5841</strain>
        <tissue evidence="3">Leaf</tissue>
    </source>
</reference>
<gene>
    <name evidence="3" type="ORF">KP509_09G013800</name>
</gene>
<feature type="compositionally biased region" description="Low complexity" evidence="1">
    <location>
        <begin position="12"/>
        <end position="23"/>
    </location>
</feature>
<sequence length="143" mass="16052">MLQPDNDGHALTSSTSQTASTSSCGTISEVNGNRNVPHNDRSFLLHGSPSREKSQDVVSELEACGEEVRTILRQYTGFPPPLESPVTSDHGCNPVCKGWFLRIRRKGRLTLRFFPCPPPSYMHVERRDGRLILRIFEESDPDQ</sequence>
<feature type="compositionally biased region" description="Polar residues" evidence="1">
    <location>
        <begin position="24"/>
        <end position="36"/>
    </location>
</feature>
<feature type="compositionally biased region" description="Basic and acidic residues" evidence="1">
    <location>
        <begin position="37"/>
        <end position="54"/>
    </location>
</feature>
<evidence type="ECO:0000313" key="4">
    <source>
        <dbReference type="Proteomes" id="UP000825935"/>
    </source>
</evidence>
<proteinExistence type="predicted"/>
<dbReference type="InterPro" id="IPR046431">
    <property type="entry name" value="FAF_dom"/>
</dbReference>
<evidence type="ECO:0000259" key="2">
    <source>
        <dbReference type="Pfam" id="PF11250"/>
    </source>
</evidence>